<proteinExistence type="predicted"/>
<dbReference type="EMBL" id="CP010025">
    <property type="protein sequence ID" value="AJZ56856.1"/>
    <property type="molecule type" value="Genomic_DNA"/>
</dbReference>
<protein>
    <submittedName>
        <fullName evidence="2">Uncharacterized protein</fullName>
    </submittedName>
</protein>
<dbReference type="Proteomes" id="UP000032614">
    <property type="component" value="Chromosome 3"/>
</dbReference>
<keyword evidence="1" id="KW-0732">Signal</keyword>
<feature type="chain" id="PRO_5043986664" evidence="1">
    <location>
        <begin position="26"/>
        <end position="143"/>
    </location>
</feature>
<name>A0AAU8T9A4_9BURK</name>
<gene>
    <name evidence="2" type="ORF">OI25_7281</name>
</gene>
<evidence type="ECO:0000313" key="2">
    <source>
        <dbReference type="EMBL" id="AJZ56856.1"/>
    </source>
</evidence>
<sequence length="143" mass="15388">MKCLIAARLGLIVLGSFAPVATVVAADYEIIEKVTFNDPRDGRVITAVLVLDAKRNRVLRCDLIYDGNNHTFPITQCKATGIDIGDTSNHQIVGWIGRDLNLKDHPTTSTSVVKLNTKTGQISWCLAGWPGGPCTTAEVATVP</sequence>
<accession>A0AAU8T9A4</accession>
<dbReference type="AlphaFoldDB" id="A0AAU8T9A4"/>
<reference evidence="2 3" key="1">
    <citation type="journal article" date="2015" name="Genome Announc.">
        <title>Complete genome sequences for 59 burkholderia isolates, both pathogenic and near neighbor.</title>
        <authorList>
            <person name="Johnson S.L."/>
            <person name="Bishop-Lilly K.A."/>
            <person name="Ladner J.T."/>
            <person name="Daligault H.E."/>
            <person name="Davenport K.W."/>
            <person name="Jaissle J."/>
            <person name="Frey K.G."/>
            <person name="Koroleva G.I."/>
            <person name="Bruce D.C."/>
            <person name="Coyne S.R."/>
            <person name="Broomall S.M."/>
            <person name="Li P.E."/>
            <person name="Teshima H."/>
            <person name="Gibbons H.S."/>
            <person name="Palacios G.F."/>
            <person name="Rosenzweig C.N."/>
            <person name="Redden C.L."/>
            <person name="Xu Y."/>
            <person name="Minogue T.D."/>
            <person name="Chain P.S."/>
        </authorList>
    </citation>
    <scope>NUCLEOTIDE SEQUENCE [LARGE SCALE GENOMIC DNA]</scope>
    <source>
        <strain evidence="2 3">ATCC BAA-463</strain>
    </source>
</reference>
<organism evidence="2 3">
    <name type="scientific">Paraburkholderia fungorum</name>
    <dbReference type="NCBI Taxonomy" id="134537"/>
    <lineage>
        <taxon>Bacteria</taxon>
        <taxon>Pseudomonadati</taxon>
        <taxon>Pseudomonadota</taxon>
        <taxon>Betaproteobacteria</taxon>
        <taxon>Burkholderiales</taxon>
        <taxon>Burkholderiaceae</taxon>
        <taxon>Paraburkholderia</taxon>
    </lineage>
</organism>
<feature type="signal peptide" evidence="1">
    <location>
        <begin position="1"/>
        <end position="25"/>
    </location>
</feature>
<evidence type="ECO:0000313" key="3">
    <source>
        <dbReference type="Proteomes" id="UP000032614"/>
    </source>
</evidence>
<evidence type="ECO:0000256" key="1">
    <source>
        <dbReference type="SAM" id="SignalP"/>
    </source>
</evidence>
<dbReference type="KEGG" id="bfn:OI25_7281"/>